<reference evidence="2 3" key="1">
    <citation type="submission" date="2021-01" db="EMBL/GenBank/DDBJ databases">
        <title>Whole genome shotgun sequence of Actinoplanes couchii NBRC 106145.</title>
        <authorList>
            <person name="Komaki H."/>
            <person name="Tamura T."/>
        </authorList>
    </citation>
    <scope>NUCLEOTIDE SEQUENCE [LARGE SCALE GENOMIC DNA]</scope>
    <source>
        <strain evidence="2 3">NBRC 106145</strain>
    </source>
</reference>
<dbReference type="Proteomes" id="UP000612282">
    <property type="component" value="Unassembled WGS sequence"/>
</dbReference>
<keyword evidence="1" id="KW-0732">Signal</keyword>
<accession>A0ABQ3XD41</accession>
<gene>
    <name evidence="2" type="ORF">Aco03nite_048410</name>
</gene>
<comment type="caution">
    <text evidence="2">The sequence shown here is derived from an EMBL/GenBank/DDBJ whole genome shotgun (WGS) entry which is preliminary data.</text>
</comment>
<dbReference type="RefSeq" id="WP_203798082.1">
    <property type="nucleotide sequence ID" value="NZ_BAAAQE010000034.1"/>
</dbReference>
<proteinExistence type="predicted"/>
<sequence>MKKMRWWPMAAMVASAAVLTACGGTEPAAEQPAPPAAAPSAADFELVSGTAKTNDATPGTGDWALMNGGEPAGDQVAVSERWVQLTGTKVGDLGGGVTNGAGLTLYRFDDDSAKPSKSTCVDDCAKKWPPVTVDADGKVFIAGVKKSAVNFVKRPDGKLQVTIAGWPVYRFAQDTRPGDVKGQGVGGTWFAVTPKGKKLTGDAKDTDAGPEVTEGVAEQEAAAKKAVLFSETDFSDKAATQAVTGGDCVDVGLTVRSVTADGRFFVWNQPGCKGERKEFGDEGAADLAGFDVKSIKLR</sequence>
<dbReference type="Pfam" id="PF03640">
    <property type="entry name" value="Lipoprotein_15"/>
    <property type="match status" value="2"/>
</dbReference>
<evidence type="ECO:0000313" key="3">
    <source>
        <dbReference type="Proteomes" id="UP000612282"/>
    </source>
</evidence>
<feature type="chain" id="PRO_5046573679" description="Lipoprotein" evidence="1">
    <location>
        <begin position="21"/>
        <end position="298"/>
    </location>
</feature>
<evidence type="ECO:0008006" key="4">
    <source>
        <dbReference type="Google" id="ProtNLM"/>
    </source>
</evidence>
<feature type="signal peptide" evidence="1">
    <location>
        <begin position="1"/>
        <end position="20"/>
    </location>
</feature>
<dbReference type="EMBL" id="BOMG01000057">
    <property type="protein sequence ID" value="GID56437.1"/>
    <property type="molecule type" value="Genomic_DNA"/>
</dbReference>
<dbReference type="PROSITE" id="PS51257">
    <property type="entry name" value="PROKAR_LIPOPROTEIN"/>
    <property type="match status" value="1"/>
</dbReference>
<dbReference type="InterPro" id="IPR005297">
    <property type="entry name" value="Lipoprotein_repeat"/>
</dbReference>
<keyword evidence="3" id="KW-1185">Reference proteome</keyword>
<dbReference type="PANTHER" id="PTHR39335">
    <property type="entry name" value="BLL4220 PROTEIN"/>
    <property type="match status" value="1"/>
</dbReference>
<evidence type="ECO:0000256" key="1">
    <source>
        <dbReference type="SAM" id="SignalP"/>
    </source>
</evidence>
<name>A0ABQ3XD41_9ACTN</name>
<dbReference type="PANTHER" id="PTHR39335:SF1">
    <property type="entry name" value="BLL4220 PROTEIN"/>
    <property type="match status" value="1"/>
</dbReference>
<evidence type="ECO:0000313" key="2">
    <source>
        <dbReference type="EMBL" id="GID56437.1"/>
    </source>
</evidence>
<organism evidence="2 3">
    <name type="scientific">Actinoplanes couchii</name>
    <dbReference type="NCBI Taxonomy" id="403638"/>
    <lineage>
        <taxon>Bacteria</taxon>
        <taxon>Bacillati</taxon>
        <taxon>Actinomycetota</taxon>
        <taxon>Actinomycetes</taxon>
        <taxon>Micromonosporales</taxon>
        <taxon>Micromonosporaceae</taxon>
        <taxon>Actinoplanes</taxon>
    </lineage>
</organism>
<protein>
    <recommendedName>
        <fullName evidence="4">Lipoprotein</fullName>
    </recommendedName>
</protein>